<reference evidence="1" key="2">
    <citation type="journal article" date="2022" name="New Phytol.">
        <title>Evolutionary transition to the ectomycorrhizal habit in the genomes of a hyperdiverse lineage of mushroom-forming fungi.</title>
        <authorList>
            <person name="Looney B."/>
            <person name="Miyauchi S."/>
            <person name="Morin E."/>
            <person name="Drula E."/>
            <person name="Courty P.E."/>
            <person name="Kohler A."/>
            <person name="Kuo A."/>
            <person name="LaButti K."/>
            <person name="Pangilinan J."/>
            <person name="Lipzen A."/>
            <person name="Riley R."/>
            <person name="Andreopoulos W."/>
            <person name="He G."/>
            <person name="Johnson J."/>
            <person name="Nolan M."/>
            <person name="Tritt A."/>
            <person name="Barry K.W."/>
            <person name="Grigoriev I.V."/>
            <person name="Nagy L.G."/>
            <person name="Hibbett D."/>
            <person name="Henrissat B."/>
            <person name="Matheny P.B."/>
            <person name="Labbe J."/>
            <person name="Martin F.M."/>
        </authorList>
    </citation>
    <scope>NUCLEOTIDE SEQUENCE</scope>
    <source>
        <strain evidence="1">EC-137</strain>
    </source>
</reference>
<feature type="non-terminal residue" evidence="1">
    <location>
        <position position="108"/>
    </location>
</feature>
<name>A0ACB8Q724_9AGAM</name>
<sequence>MTSPTSIRRGGPWSLLTSIACSLAQRGTSTLLTMPSPDTEPQTNGFESKNRRRGRPASAERRTWYSAPVSKRQMKPKSGMEQNRTHAVTVLARGTPRALDRSTNRPLE</sequence>
<evidence type="ECO:0000313" key="2">
    <source>
        <dbReference type="Proteomes" id="UP000814128"/>
    </source>
</evidence>
<proteinExistence type="predicted"/>
<comment type="caution">
    <text evidence="1">The sequence shown here is derived from an EMBL/GenBank/DDBJ whole genome shotgun (WGS) entry which is preliminary data.</text>
</comment>
<keyword evidence="2" id="KW-1185">Reference proteome</keyword>
<evidence type="ECO:0000313" key="1">
    <source>
        <dbReference type="EMBL" id="KAI0027575.1"/>
    </source>
</evidence>
<accession>A0ACB8Q724</accession>
<organism evidence="1 2">
    <name type="scientific">Vararia minispora EC-137</name>
    <dbReference type="NCBI Taxonomy" id="1314806"/>
    <lineage>
        <taxon>Eukaryota</taxon>
        <taxon>Fungi</taxon>
        <taxon>Dikarya</taxon>
        <taxon>Basidiomycota</taxon>
        <taxon>Agaricomycotina</taxon>
        <taxon>Agaricomycetes</taxon>
        <taxon>Russulales</taxon>
        <taxon>Lachnocladiaceae</taxon>
        <taxon>Vararia</taxon>
    </lineage>
</organism>
<protein>
    <submittedName>
        <fullName evidence="1">Uncharacterized protein</fullName>
    </submittedName>
</protein>
<reference evidence="1" key="1">
    <citation type="submission" date="2021-02" db="EMBL/GenBank/DDBJ databases">
        <authorList>
            <consortium name="DOE Joint Genome Institute"/>
            <person name="Ahrendt S."/>
            <person name="Looney B.P."/>
            <person name="Miyauchi S."/>
            <person name="Morin E."/>
            <person name="Drula E."/>
            <person name="Courty P.E."/>
            <person name="Chicoki N."/>
            <person name="Fauchery L."/>
            <person name="Kohler A."/>
            <person name="Kuo A."/>
            <person name="Labutti K."/>
            <person name="Pangilinan J."/>
            <person name="Lipzen A."/>
            <person name="Riley R."/>
            <person name="Andreopoulos W."/>
            <person name="He G."/>
            <person name="Johnson J."/>
            <person name="Barry K.W."/>
            <person name="Grigoriev I.V."/>
            <person name="Nagy L."/>
            <person name="Hibbett D."/>
            <person name="Henrissat B."/>
            <person name="Matheny P.B."/>
            <person name="Labbe J."/>
            <person name="Martin F."/>
        </authorList>
    </citation>
    <scope>NUCLEOTIDE SEQUENCE</scope>
    <source>
        <strain evidence="1">EC-137</strain>
    </source>
</reference>
<dbReference type="EMBL" id="MU273878">
    <property type="protein sequence ID" value="KAI0027575.1"/>
    <property type="molecule type" value="Genomic_DNA"/>
</dbReference>
<dbReference type="Proteomes" id="UP000814128">
    <property type="component" value="Unassembled WGS sequence"/>
</dbReference>
<gene>
    <name evidence="1" type="ORF">K488DRAFT_74430</name>
</gene>